<dbReference type="Gramene" id="ONK73239">
    <property type="protein sequence ID" value="ONK73239"/>
    <property type="gene ID" value="A4U43_C04F28820"/>
</dbReference>
<dbReference type="Gene3D" id="3.40.50.300">
    <property type="entry name" value="P-loop containing nucleotide triphosphate hydrolases"/>
    <property type="match status" value="1"/>
</dbReference>
<evidence type="ECO:0000256" key="2">
    <source>
        <dbReference type="ARBA" id="ARBA00006360"/>
    </source>
</evidence>
<gene>
    <name evidence="10" type="ORF">A4U43_C04F28820</name>
</gene>
<name>A0A5P1F914_ASPOF</name>
<reference evidence="11" key="1">
    <citation type="journal article" date="2017" name="Nat. Commun.">
        <title>The asparagus genome sheds light on the origin and evolution of a young Y chromosome.</title>
        <authorList>
            <person name="Harkess A."/>
            <person name="Zhou J."/>
            <person name="Xu C."/>
            <person name="Bowers J.E."/>
            <person name="Van der Hulst R."/>
            <person name="Ayyampalayam S."/>
            <person name="Mercati F."/>
            <person name="Riccardi P."/>
            <person name="McKain M.R."/>
            <person name="Kakrana A."/>
            <person name="Tang H."/>
            <person name="Ray J."/>
            <person name="Groenendijk J."/>
            <person name="Arikit S."/>
            <person name="Mathioni S.M."/>
            <person name="Nakano M."/>
            <person name="Shan H."/>
            <person name="Telgmann-Rauber A."/>
            <person name="Kanno A."/>
            <person name="Yue Z."/>
            <person name="Chen H."/>
            <person name="Li W."/>
            <person name="Chen Y."/>
            <person name="Xu X."/>
            <person name="Zhang Y."/>
            <person name="Luo S."/>
            <person name="Chen H."/>
            <person name="Gao J."/>
            <person name="Mao Z."/>
            <person name="Pires J.C."/>
            <person name="Luo M."/>
            <person name="Kudrna D."/>
            <person name="Wing R.A."/>
            <person name="Meyers B.C."/>
            <person name="Yi K."/>
            <person name="Kong H."/>
            <person name="Lavrijsen P."/>
            <person name="Sunseri F."/>
            <person name="Falavigna A."/>
            <person name="Ye Y."/>
            <person name="Leebens-Mack J.H."/>
            <person name="Chen G."/>
        </authorList>
    </citation>
    <scope>NUCLEOTIDE SEQUENCE [LARGE SCALE GENOMIC DNA]</scope>
    <source>
        <strain evidence="11">cv. DH0086</strain>
    </source>
</reference>
<evidence type="ECO:0000256" key="6">
    <source>
        <dbReference type="ARBA" id="ARBA00022840"/>
    </source>
</evidence>
<keyword evidence="7" id="KW-0175">Coiled coil</keyword>
<dbReference type="GO" id="GO:0009360">
    <property type="term" value="C:DNA polymerase III complex"/>
    <property type="evidence" value="ECO:0007669"/>
    <property type="project" value="InterPro"/>
</dbReference>
<evidence type="ECO:0000256" key="4">
    <source>
        <dbReference type="ARBA" id="ARBA00022741"/>
    </source>
</evidence>
<dbReference type="InterPro" id="IPR054506">
    <property type="entry name" value="DnaA_N-like_STI"/>
</dbReference>
<dbReference type="NCBIfam" id="TIGR02397">
    <property type="entry name" value="dnaX_nterm"/>
    <property type="match status" value="1"/>
</dbReference>
<dbReference type="InterPro" id="IPR012763">
    <property type="entry name" value="DNA_pol_III_sug/sutau_N"/>
</dbReference>
<dbReference type="GO" id="GO:0046872">
    <property type="term" value="F:metal ion binding"/>
    <property type="evidence" value="ECO:0007669"/>
    <property type="project" value="UniProtKB-KW"/>
</dbReference>
<dbReference type="Pfam" id="PF13177">
    <property type="entry name" value="DNA_pol3_delta2"/>
    <property type="match status" value="1"/>
</dbReference>
<dbReference type="GO" id="GO:0005524">
    <property type="term" value="F:ATP binding"/>
    <property type="evidence" value="ECO:0007669"/>
    <property type="project" value="UniProtKB-KW"/>
</dbReference>
<evidence type="ECO:0000259" key="9">
    <source>
        <dbReference type="SMART" id="SM00382"/>
    </source>
</evidence>
<evidence type="ECO:0000313" key="10">
    <source>
        <dbReference type="EMBL" id="ONK73239.1"/>
    </source>
</evidence>
<dbReference type="FunFam" id="1.10.8.60:FF:000013">
    <property type="entry name" value="DNA polymerase III subunit gamma/tau"/>
    <property type="match status" value="1"/>
</dbReference>
<keyword evidence="5" id="KW-0862">Zinc</keyword>
<evidence type="ECO:0000256" key="1">
    <source>
        <dbReference type="ARBA" id="ARBA00002386"/>
    </source>
</evidence>
<dbReference type="SMART" id="SM00382">
    <property type="entry name" value="AAA"/>
    <property type="match status" value="1"/>
</dbReference>
<dbReference type="PANTHER" id="PTHR11669:SF63">
    <property type="entry name" value="PROTEIN STICHEL"/>
    <property type="match status" value="1"/>
</dbReference>
<dbReference type="GO" id="GO:0006261">
    <property type="term" value="P:DNA-templated DNA replication"/>
    <property type="evidence" value="ECO:0007669"/>
    <property type="project" value="TreeGrafter"/>
</dbReference>
<dbReference type="Pfam" id="PF12169">
    <property type="entry name" value="DNA_pol3_gamma3"/>
    <property type="match status" value="1"/>
</dbReference>
<evidence type="ECO:0000313" key="11">
    <source>
        <dbReference type="Proteomes" id="UP000243459"/>
    </source>
</evidence>
<dbReference type="GO" id="GO:0003689">
    <property type="term" value="F:DNA clamp loader activity"/>
    <property type="evidence" value="ECO:0007669"/>
    <property type="project" value="TreeGrafter"/>
</dbReference>
<feature type="region of interest" description="Disordered" evidence="8">
    <location>
        <begin position="752"/>
        <end position="791"/>
    </location>
</feature>
<dbReference type="InterPro" id="IPR003593">
    <property type="entry name" value="AAA+_ATPase"/>
</dbReference>
<keyword evidence="3" id="KW-0479">Metal-binding</keyword>
<dbReference type="Pfam" id="PF22608">
    <property type="entry name" value="DNAX_ATPase_lid"/>
    <property type="match status" value="1"/>
</dbReference>
<dbReference type="Pfam" id="PF23007">
    <property type="entry name" value="DnaA_N-like_STI"/>
    <property type="match status" value="1"/>
</dbReference>
<dbReference type="PANTHER" id="PTHR11669">
    <property type="entry name" value="REPLICATION FACTOR C / DNA POLYMERASE III GAMMA-TAU SUBUNIT"/>
    <property type="match status" value="1"/>
</dbReference>
<dbReference type="GO" id="GO:0005663">
    <property type="term" value="C:DNA replication factor C complex"/>
    <property type="evidence" value="ECO:0007669"/>
    <property type="project" value="TreeGrafter"/>
</dbReference>
<dbReference type="SUPFAM" id="SSF52540">
    <property type="entry name" value="P-loop containing nucleoside triphosphate hydrolases"/>
    <property type="match status" value="1"/>
</dbReference>
<evidence type="ECO:0000256" key="7">
    <source>
        <dbReference type="ARBA" id="ARBA00023054"/>
    </source>
</evidence>
<dbReference type="CDD" id="cd18137">
    <property type="entry name" value="HLD_clamp_pol_III_gamma_tau"/>
    <property type="match status" value="1"/>
</dbReference>
<dbReference type="CDD" id="cd00009">
    <property type="entry name" value="AAA"/>
    <property type="match status" value="1"/>
</dbReference>
<sequence>MMDNYIGPSNLHLTKELTALGKSRGLRDPDTHTSWKSPLSSTHLDMTLTLNSENENAENQKVMNNSSGSVELPSGYDKRRKKVYLYNWRHHPSKSSDSGFQLDLDNRQTSLQDNSSEQNMNNTLDLDSRVDACLEDPLVTTDVKGKKPHIPVRKTARKSSKGVYLRNNSRKSASVTKMLDLASNSFGYSSSEELQILTHKSTQNNGSCSHCASPILSRSGCGNWSNSTKLLKSARRECSSVSCTPASNSSNNRLRSSASFNGNEVHQLDNNSQICGVPCNLPKRTRDPCSRSCTSASLSDTPRRMVRSILCGTRTVHPKRRLSSSRHQNFVPKSSQDVPLLTSKFDGVGSSADSVSDELASNFGELDLEAVNRLDGRRWSSCRSHERLELGLSEGFHSHSVCLSQKYIPMSFDEIVGQNIVVQSLSNAVLKGRIAPGYLFQGPRGVGKTSVARVFAAALNCLSTEENRPCGLCSECENLNSGIRSIMKEVDATDKKTIKKLRLLLKKVPTGTKFSRYNVIVIDECHMLSSNSWSAFIKFLEEPLSRVIFIFITVDPNSLPRAVMSRCQKYVFPKIKETDIVFRLRKISAEENLDAEWDALDIIASNSDGSLRDAESMLGQLSLLGKQITTSLVNDLTGVVSSESLLDLLITALSSDTVETVKKSRELMESGIDPVALMSQLASLIMDAIAGTSRLPKAQSSSIVLFGESLTEAETERLQRALKILSGAEKQLRLSSERATWFTAALLQIGSGHSPQPTPSCSSSRPSIKRLDLVPPQKIGETSSSDYKSNPSLRLWESSSASVPGNASVHSSISASHSLSDTAYRDDVTSVVNPDKLDAIWRRCIEKCDSERLRRLLHTHGKLVSVTEIRGILIAYIAFSDSNIKSRAERFRRSITNSIALVLRHNVEVRMGLLPEKYLKSLKSFPDSPFSKQSQSIEPGRIHASYDMARRSVDKPRRSQDTIDNREQRGKKTCIDEQRLESAWLQAAENSEAALARNLTESKQEKNHNLVQDGTNSLNQIKSLTDLSISFNHWKDGDGDEIEELESDGSKSCHQRQAGGRFERCHHAISPSLLHSNSFRAKVDRESLGYESEPVQSGLCCWRTPKSNRVKENQGDDTRSQPAGLCFGKC</sequence>
<evidence type="ECO:0000256" key="3">
    <source>
        <dbReference type="ARBA" id="ARBA00022723"/>
    </source>
</evidence>
<proteinExistence type="inferred from homology"/>
<dbReference type="EMBL" id="CM007384">
    <property type="protein sequence ID" value="ONK73239.1"/>
    <property type="molecule type" value="Genomic_DNA"/>
</dbReference>
<feature type="region of interest" description="Disordered" evidence="8">
    <location>
        <begin position="950"/>
        <end position="971"/>
    </location>
</feature>
<dbReference type="OMA" id="VDKCHSK"/>
<dbReference type="InterPro" id="IPR008921">
    <property type="entry name" value="DNA_pol3_clamp-load_cplx_C"/>
</dbReference>
<dbReference type="Proteomes" id="UP000243459">
    <property type="component" value="Chromosome 4"/>
</dbReference>
<evidence type="ECO:0000256" key="5">
    <source>
        <dbReference type="ARBA" id="ARBA00022833"/>
    </source>
</evidence>
<dbReference type="SUPFAM" id="SSF48019">
    <property type="entry name" value="post-AAA+ oligomerization domain-like"/>
    <property type="match status" value="1"/>
</dbReference>
<dbReference type="GO" id="GO:0003887">
    <property type="term" value="F:DNA-directed DNA polymerase activity"/>
    <property type="evidence" value="ECO:0007669"/>
    <property type="project" value="InterPro"/>
</dbReference>
<dbReference type="AlphaFoldDB" id="A0A5P1F914"/>
<protein>
    <recommendedName>
        <fullName evidence="9">AAA+ ATPase domain-containing protein</fullName>
    </recommendedName>
</protein>
<dbReference type="OrthoDB" id="1911163at2759"/>
<accession>A0A5P1F914</accession>
<keyword evidence="6" id="KW-0067">ATP-binding</keyword>
<organism evidence="10 11">
    <name type="scientific">Asparagus officinalis</name>
    <name type="common">Garden asparagus</name>
    <dbReference type="NCBI Taxonomy" id="4686"/>
    <lineage>
        <taxon>Eukaryota</taxon>
        <taxon>Viridiplantae</taxon>
        <taxon>Streptophyta</taxon>
        <taxon>Embryophyta</taxon>
        <taxon>Tracheophyta</taxon>
        <taxon>Spermatophyta</taxon>
        <taxon>Magnoliopsida</taxon>
        <taxon>Liliopsida</taxon>
        <taxon>Asparagales</taxon>
        <taxon>Asparagaceae</taxon>
        <taxon>Asparagoideae</taxon>
        <taxon>Asparagus</taxon>
    </lineage>
</organism>
<keyword evidence="11" id="KW-1185">Reference proteome</keyword>
<dbReference type="Gene3D" id="1.10.8.60">
    <property type="match status" value="1"/>
</dbReference>
<comment type="similarity">
    <text evidence="2">Belongs to the DnaX/STICHEL family.</text>
</comment>
<dbReference type="GO" id="GO:0003677">
    <property type="term" value="F:DNA binding"/>
    <property type="evidence" value="ECO:0007669"/>
    <property type="project" value="InterPro"/>
</dbReference>
<feature type="domain" description="AAA+ ATPase" evidence="9">
    <location>
        <begin position="434"/>
        <end position="576"/>
    </location>
</feature>
<dbReference type="InterPro" id="IPR045085">
    <property type="entry name" value="HLD_clamp_pol_III_gamma_tau"/>
</dbReference>
<comment type="function">
    <text evidence="1">May be involved in DNA replication and thus regulate cell proliferation.</text>
</comment>
<dbReference type="Gene3D" id="1.20.272.10">
    <property type="match status" value="1"/>
</dbReference>
<dbReference type="InterPro" id="IPR050238">
    <property type="entry name" value="DNA_Rep/Repair_Clamp_Loader"/>
</dbReference>
<feature type="compositionally biased region" description="Polar residues" evidence="8">
    <location>
        <begin position="752"/>
        <end position="766"/>
    </location>
</feature>
<keyword evidence="4" id="KW-0547">Nucleotide-binding</keyword>
<dbReference type="GO" id="GO:0006281">
    <property type="term" value="P:DNA repair"/>
    <property type="evidence" value="ECO:0007669"/>
    <property type="project" value="TreeGrafter"/>
</dbReference>
<feature type="compositionally biased region" description="Polar residues" evidence="8">
    <location>
        <begin position="780"/>
        <end position="791"/>
    </location>
</feature>
<dbReference type="InterPro" id="IPR022754">
    <property type="entry name" value="DNA_pol_III_gamma-3"/>
</dbReference>
<evidence type="ECO:0000256" key="8">
    <source>
        <dbReference type="SAM" id="MobiDB-lite"/>
    </source>
</evidence>
<dbReference type="InterPro" id="IPR027417">
    <property type="entry name" value="P-loop_NTPase"/>
</dbReference>